<evidence type="ECO:0000256" key="1">
    <source>
        <dbReference type="SAM" id="Phobius"/>
    </source>
</evidence>
<feature type="transmembrane region" description="Helical" evidence="1">
    <location>
        <begin position="94"/>
        <end position="116"/>
    </location>
</feature>
<dbReference type="EMBL" id="WIGO01000360">
    <property type="protein sequence ID" value="KAF6815266.1"/>
    <property type="molecule type" value="Genomic_DNA"/>
</dbReference>
<keyword evidence="1" id="KW-0812">Transmembrane</keyword>
<feature type="transmembrane region" description="Helical" evidence="1">
    <location>
        <begin position="151"/>
        <end position="172"/>
    </location>
</feature>
<name>A0A8H6N0R6_9PEZI</name>
<keyword evidence="3" id="KW-1185">Reference proteome</keyword>
<reference evidence="2" key="1">
    <citation type="journal article" date="2020" name="Phytopathology">
        <title>Genome Sequence Resources of Colletotrichum truncatum, C. plurivorum, C. musicola, and C. sojae: Four Species Pathogenic to Soybean (Glycine max).</title>
        <authorList>
            <person name="Rogerio F."/>
            <person name="Boufleur T.R."/>
            <person name="Ciampi-Guillardi M."/>
            <person name="Sukno S.A."/>
            <person name="Thon M.R."/>
            <person name="Massola Junior N.S."/>
            <person name="Baroncelli R."/>
        </authorList>
    </citation>
    <scope>NUCLEOTIDE SEQUENCE</scope>
    <source>
        <strain evidence="2">LFN00145</strain>
    </source>
</reference>
<accession>A0A8H6N0R6</accession>
<protein>
    <submittedName>
        <fullName evidence="2">Uncharacterized protein</fullName>
    </submittedName>
</protein>
<sequence>MPSPSHPVTLDLRPHPNTFYDTPDAHHDVLFPLREQFRSEMAAQNDITDLKASARENAAGVYAYGQRQMNRVVSFDTRQQAYNSIANLAQERPLLFAFLLSQLVFSSLPVILFSAFALSTAAFAVGAAVVFALFWVGVALLVLVPTLFFTCSVGILVWVWAAGSFLLAKWLYEMSPVSARGVVEVDAPNGSRYAVVKNEDGVDAHQDRP</sequence>
<keyword evidence="1" id="KW-0472">Membrane</keyword>
<feature type="transmembrane region" description="Helical" evidence="1">
    <location>
        <begin position="122"/>
        <end position="144"/>
    </location>
</feature>
<comment type="caution">
    <text evidence="2">The sequence shown here is derived from an EMBL/GenBank/DDBJ whole genome shotgun (WGS) entry which is preliminary data.</text>
</comment>
<keyword evidence="1" id="KW-1133">Transmembrane helix</keyword>
<evidence type="ECO:0000313" key="3">
    <source>
        <dbReference type="Proteomes" id="UP000654918"/>
    </source>
</evidence>
<proteinExistence type="predicted"/>
<dbReference type="Proteomes" id="UP000654918">
    <property type="component" value="Unassembled WGS sequence"/>
</dbReference>
<gene>
    <name evidence="2" type="ORF">CPLU01_14172</name>
</gene>
<evidence type="ECO:0000313" key="2">
    <source>
        <dbReference type="EMBL" id="KAF6815266.1"/>
    </source>
</evidence>
<dbReference type="Pfam" id="PF16015">
    <property type="entry name" value="Promethin"/>
    <property type="match status" value="1"/>
</dbReference>
<dbReference type="AlphaFoldDB" id="A0A8H6N0R6"/>
<organism evidence="2 3">
    <name type="scientific">Colletotrichum plurivorum</name>
    <dbReference type="NCBI Taxonomy" id="2175906"/>
    <lineage>
        <taxon>Eukaryota</taxon>
        <taxon>Fungi</taxon>
        <taxon>Dikarya</taxon>
        <taxon>Ascomycota</taxon>
        <taxon>Pezizomycotina</taxon>
        <taxon>Sordariomycetes</taxon>
        <taxon>Hypocreomycetidae</taxon>
        <taxon>Glomerellales</taxon>
        <taxon>Glomerellaceae</taxon>
        <taxon>Colletotrichum</taxon>
        <taxon>Colletotrichum orchidearum species complex</taxon>
    </lineage>
</organism>